<evidence type="ECO:0000313" key="1">
    <source>
        <dbReference type="EMBL" id="KAG9348845.1"/>
    </source>
</evidence>
<protein>
    <submittedName>
        <fullName evidence="1">Uncharacterized protein</fullName>
    </submittedName>
</protein>
<accession>A0A8T2P8H8</accession>
<evidence type="ECO:0000313" key="2">
    <source>
        <dbReference type="Proteomes" id="UP000824540"/>
    </source>
</evidence>
<dbReference type="EMBL" id="JAFBMS010000010">
    <property type="protein sequence ID" value="KAG9348845.1"/>
    <property type="molecule type" value="Genomic_DNA"/>
</dbReference>
<sequence>MLCCDTSMPPPYRTQIPPLTPPKLCPSPLTLTPFHPSSTTPLHLGFSAGQAVVARVTVVTGWARLCSWTLAAFLCSHSVTSAAAQRVTCSEVSSATTERSNASTWPSSTPAVSGSITTSTSSTGFTISMIFSLGSSPLIKNFVFSPVFKSVLSWVWLPALMSLSSTGTHVQPTAIET</sequence>
<dbReference type="AlphaFoldDB" id="A0A8T2P8H8"/>
<name>A0A8T2P8H8_9TELE</name>
<comment type="caution">
    <text evidence="1">The sequence shown here is derived from an EMBL/GenBank/DDBJ whole genome shotgun (WGS) entry which is preliminary data.</text>
</comment>
<dbReference type="Proteomes" id="UP000824540">
    <property type="component" value="Unassembled WGS sequence"/>
</dbReference>
<keyword evidence="2" id="KW-1185">Reference proteome</keyword>
<organism evidence="1 2">
    <name type="scientific">Albula glossodonta</name>
    <name type="common">roundjaw bonefish</name>
    <dbReference type="NCBI Taxonomy" id="121402"/>
    <lineage>
        <taxon>Eukaryota</taxon>
        <taxon>Metazoa</taxon>
        <taxon>Chordata</taxon>
        <taxon>Craniata</taxon>
        <taxon>Vertebrata</taxon>
        <taxon>Euteleostomi</taxon>
        <taxon>Actinopterygii</taxon>
        <taxon>Neopterygii</taxon>
        <taxon>Teleostei</taxon>
        <taxon>Albuliformes</taxon>
        <taxon>Albulidae</taxon>
        <taxon>Albula</taxon>
    </lineage>
</organism>
<gene>
    <name evidence="1" type="ORF">JZ751_029162</name>
</gene>
<reference evidence="1" key="1">
    <citation type="thesis" date="2021" institute="BYU ScholarsArchive" country="Provo, UT, USA">
        <title>Applications of and Algorithms for Genome Assembly and Genomic Analyses with an Emphasis on Marine Teleosts.</title>
        <authorList>
            <person name="Pickett B.D."/>
        </authorList>
    </citation>
    <scope>NUCLEOTIDE SEQUENCE</scope>
    <source>
        <strain evidence="1">HI-2016</strain>
    </source>
</reference>
<proteinExistence type="predicted"/>